<proteinExistence type="predicted"/>
<dbReference type="GO" id="GO:0004519">
    <property type="term" value="F:endonuclease activity"/>
    <property type="evidence" value="ECO:0007669"/>
    <property type="project" value="UniProtKB-KW"/>
</dbReference>
<name>A0A1G8AAN7_9MICO</name>
<dbReference type="STRING" id="399736.SAMN04489720_0314"/>
<feature type="domain" description="Restriction endonuclease type IV Mrr" evidence="1">
    <location>
        <begin position="228"/>
        <end position="316"/>
    </location>
</feature>
<accession>A0A1G8AAN7</accession>
<evidence type="ECO:0000313" key="2">
    <source>
        <dbReference type="EMBL" id="SDH18095.1"/>
    </source>
</evidence>
<evidence type="ECO:0000313" key="3">
    <source>
        <dbReference type="Proteomes" id="UP000198822"/>
    </source>
</evidence>
<dbReference type="RefSeq" id="WP_157674620.1">
    <property type="nucleotide sequence ID" value="NZ_LT629695.1"/>
</dbReference>
<dbReference type="Pfam" id="PF04471">
    <property type="entry name" value="Mrr_cat"/>
    <property type="match status" value="1"/>
</dbReference>
<dbReference type="AlphaFoldDB" id="A0A1G8AAN7"/>
<reference evidence="3" key="1">
    <citation type="submission" date="2016-10" db="EMBL/GenBank/DDBJ databases">
        <authorList>
            <person name="Varghese N."/>
            <person name="Submissions S."/>
        </authorList>
    </citation>
    <scope>NUCLEOTIDE SEQUENCE [LARGE SCALE GENOMIC DNA]</scope>
    <source>
        <strain evidence="3">DSM 22002</strain>
    </source>
</reference>
<sequence length="345" mass="37306">MNAASDDDASTAPLSERARRISELRGRLGLADGDGWPMSRAAEASKEVDSQVSARLAELLELAGVTDMTPKFAVDYFERLVGALVRRWPSHGGQGIPPAVAELLARAGRVVFSSARPHHQQWDLRLDDGTIHRFPTWQHLADNFVAVYRGHLNEQTTALWTYDVHAPWTSDELDAIALQSATECLSAERRRLELLATLALASESLASWQRLHPAPAVCPYGASAVGAEYWCRDWLIHMGLPEARTTAFSGDGGIDVDSPSHIAQVKHYVGAVGIAEIRELAGVALVDGRAPIFMTSGIYPAEAEAFADAAQMALLHYNVESGVVDGVNRLGKEIVSTGLLPVLAE</sequence>
<gene>
    <name evidence="2" type="ORF">SAMN04489720_0314</name>
</gene>
<dbReference type="EMBL" id="LT629695">
    <property type="protein sequence ID" value="SDH18095.1"/>
    <property type="molecule type" value="Genomic_DNA"/>
</dbReference>
<dbReference type="GO" id="GO:0009307">
    <property type="term" value="P:DNA restriction-modification system"/>
    <property type="evidence" value="ECO:0007669"/>
    <property type="project" value="InterPro"/>
</dbReference>
<dbReference type="InterPro" id="IPR007560">
    <property type="entry name" value="Restrct_endonuc_IV_Mrr"/>
</dbReference>
<dbReference type="Gene3D" id="3.40.1350.10">
    <property type="match status" value="1"/>
</dbReference>
<keyword evidence="2" id="KW-0378">Hydrolase</keyword>
<protein>
    <submittedName>
        <fullName evidence="2">Restriction endonuclease</fullName>
    </submittedName>
</protein>
<dbReference type="Proteomes" id="UP000198822">
    <property type="component" value="Chromosome I"/>
</dbReference>
<keyword evidence="3" id="KW-1185">Reference proteome</keyword>
<dbReference type="OrthoDB" id="4212782at2"/>
<keyword evidence="2" id="KW-0255">Endonuclease</keyword>
<evidence type="ECO:0000259" key="1">
    <source>
        <dbReference type="Pfam" id="PF04471"/>
    </source>
</evidence>
<dbReference type="GO" id="GO:0003677">
    <property type="term" value="F:DNA binding"/>
    <property type="evidence" value="ECO:0007669"/>
    <property type="project" value="InterPro"/>
</dbReference>
<dbReference type="InterPro" id="IPR011856">
    <property type="entry name" value="tRNA_endonuc-like_dom_sf"/>
</dbReference>
<keyword evidence="2" id="KW-0540">Nuclease</keyword>
<organism evidence="2 3">
    <name type="scientific">Agrococcus jejuensis</name>
    <dbReference type="NCBI Taxonomy" id="399736"/>
    <lineage>
        <taxon>Bacteria</taxon>
        <taxon>Bacillati</taxon>
        <taxon>Actinomycetota</taxon>
        <taxon>Actinomycetes</taxon>
        <taxon>Micrococcales</taxon>
        <taxon>Microbacteriaceae</taxon>
        <taxon>Agrococcus</taxon>
    </lineage>
</organism>